<feature type="binding site" evidence="5">
    <location>
        <position position="196"/>
    </location>
    <ligand>
        <name>FMN</name>
        <dbReference type="ChEBI" id="CHEBI:58210"/>
    </ligand>
</feature>
<dbReference type="Proteomes" id="UP001164693">
    <property type="component" value="Chromosome"/>
</dbReference>
<dbReference type="Gene3D" id="2.30.110.10">
    <property type="entry name" value="Electron Transport, Fmn-binding Protein, Chain A"/>
    <property type="match status" value="1"/>
</dbReference>
<dbReference type="NCBIfam" id="NF004231">
    <property type="entry name" value="PRK05679.1"/>
    <property type="match status" value="1"/>
</dbReference>
<evidence type="ECO:0000259" key="6">
    <source>
        <dbReference type="Pfam" id="PF01243"/>
    </source>
</evidence>
<evidence type="ECO:0000256" key="5">
    <source>
        <dbReference type="HAMAP-Rule" id="MF_01629"/>
    </source>
</evidence>
<dbReference type="InterPro" id="IPR019740">
    <property type="entry name" value="Pyridox_Oxase_CS"/>
</dbReference>
<evidence type="ECO:0000256" key="2">
    <source>
        <dbReference type="ARBA" id="ARBA00022630"/>
    </source>
</evidence>
<dbReference type="EMBL" id="CP097463">
    <property type="protein sequence ID" value="WAX55735.1"/>
    <property type="molecule type" value="Genomic_DNA"/>
</dbReference>
<feature type="binding site" evidence="5">
    <location>
        <begin position="192"/>
        <end position="194"/>
    </location>
    <ligand>
        <name>substrate</name>
    </ligand>
</feature>
<feature type="binding site" evidence="5">
    <location>
        <position position="124"/>
    </location>
    <ligand>
        <name>substrate</name>
    </ligand>
</feature>
<evidence type="ECO:0000313" key="8">
    <source>
        <dbReference type="EMBL" id="WAX55735.1"/>
    </source>
</evidence>
<dbReference type="Pfam" id="PF01243">
    <property type="entry name" value="PNPOx_N"/>
    <property type="match status" value="1"/>
</dbReference>
<dbReference type="SUPFAM" id="SSF50475">
    <property type="entry name" value="FMN-binding split barrel"/>
    <property type="match status" value="1"/>
</dbReference>
<comment type="catalytic activity">
    <reaction evidence="5">
        <text>pyridoxamine 5'-phosphate + O2 + H2O = pyridoxal 5'-phosphate + H2O2 + NH4(+)</text>
        <dbReference type="Rhea" id="RHEA:15817"/>
        <dbReference type="ChEBI" id="CHEBI:15377"/>
        <dbReference type="ChEBI" id="CHEBI:15379"/>
        <dbReference type="ChEBI" id="CHEBI:16240"/>
        <dbReference type="ChEBI" id="CHEBI:28938"/>
        <dbReference type="ChEBI" id="CHEBI:58451"/>
        <dbReference type="ChEBI" id="CHEBI:597326"/>
        <dbReference type="EC" id="1.4.3.5"/>
    </reaction>
</comment>
<keyword evidence="3 5" id="KW-0288">FMN</keyword>
<keyword evidence="5" id="KW-0664">Pyridoxine biosynthesis</keyword>
<keyword evidence="2 5" id="KW-0285">Flavoprotein</keyword>
<accession>A0ABY7JT40</accession>
<dbReference type="HAMAP" id="MF_01629">
    <property type="entry name" value="PdxH"/>
    <property type="match status" value="1"/>
</dbReference>
<dbReference type="PIRSF" id="PIRSF000190">
    <property type="entry name" value="Pyd_amn-ph_oxd"/>
    <property type="match status" value="1"/>
</dbReference>
<feature type="domain" description="Pyridoxamine 5'-phosphate oxidase N-terminal" evidence="6">
    <location>
        <begin position="37"/>
        <end position="152"/>
    </location>
</feature>
<organism evidence="8 9">
    <name type="scientific">Jatrophihabitans cynanchi</name>
    <dbReference type="NCBI Taxonomy" id="2944128"/>
    <lineage>
        <taxon>Bacteria</taxon>
        <taxon>Bacillati</taxon>
        <taxon>Actinomycetota</taxon>
        <taxon>Actinomycetes</taxon>
        <taxon>Jatrophihabitantales</taxon>
        <taxon>Jatrophihabitantaceae</taxon>
        <taxon>Jatrophihabitans</taxon>
    </lineage>
</organism>
<comment type="catalytic activity">
    <reaction evidence="5">
        <text>pyridoxine 5'-phosphate + O2 = pyridoxal 5'-phosphate + H2O2</text>
        <dbReference type="Rhea" id="RHEA:15149"/>
        <dbReference type="ChEBI" id="CHEBI:15379"/>
        <dbReference type="ChEBI" id="CHEBI:16240"/>
        <dbReference type="ChEBI" id="CHEBI:58589"/>
        <dbReference type="ChEBI" id="CHEBI:597326"/>
        <dbReference type="EC" id="1.4.3.5"/>
    </reaction>
</comment>
<feature type="binding site" evidence="5">
    <location>
        <position position="106"/>
    </location>
    <ligand>
        <name>FMN</name>
        <dbReference type="ChEBI" id="CHEBI:58210"/>
    </ligand>
</feature>
<feature type="binding site" evidence="5">
    <location>
        <begin position="141"/>
        <end position="142"/>
    </location>
    <ligand>
        <name>FMN</name>
        <dbReference type="ChEBI" id="CHEBI:58210"/>
    </ligand>
</feature>
<dbReference type="InterPro" id="IPR012349">
    <property type="entry name" value="Split_barrel_FMN-bd"/>
</dbReference>
<feature type="binding site" evidence="5">
    <location>
        <position position="132"/>
    </location>
    <ligand>
        <name>substrate</name>
    </ligand>
</feature>
<comment type="similarity">
    <text evidence="1 5">Belongs to the pyridoxamine 5'-phosphate oxidase family.</text>
</comment>
<feature type="binding site" evidence="5">
    <location>
        <position position="67"/>
    </location>
    <ligand>
        <name>substrate</name>
    </ligand>
</feature>
<protein>
    <recommendedName>
        <fullName evidence="5">Pyridoxine/pyridoxamine 5'-phosphate oxidase</fullName>
        <ecNumber evidence="5">1.4.3.5</ecNumber>
    </recommendedName>
    <alternativeName>
        <fullName evidence="5">PNP/PMP oxidase</fullName>
        <shortName evidence="5">PNPOx</shortName>
    </alternativeName>
    <alternativeName>
        <fullName evidence="5">Pyridoxal 5'-phosphate synthase</fullName>
    </alternativeName>
</protein>
<feature type="binding site" evidence="5">
    <location>
        <position position="128"/>
    </location>
    <ligand>
        <name>substrate</name>
    </ligand>
</feature>
<comment type="cofactor">
    <cofactor evidence="5">
        <name>FMN</name>
        <dbReference type="ChEBI" id="CHEBI:58210"/>
    </cofactor>
    <text evidence="5">Binds 1 FMN per subunit.</text>
</comment>
<feature type="domain" description="Pyridoxine 5'-phosphate oxidase dimerisation C-terminal" evidence="7">
    <location>
        <begin position="173"/>
        <end position="213"/>
    </location>
</feature>
<gene>
    <name evidence="5 8" type="primary">pdxH</name>
    <name evidence="8" type="ORF">M6B22_14460</name>
</gene>
<evidence type="ECO:0000256" key="1">
    <source>
        <dbReference type="ARBA" id="ARBA00007301"/>
    </source>
</evidence>
<name>A0ABY7JT40_9ACTN</name>
<dbReference type="PROSITE" id="PS01064">
    <property type="entry name" value="PYRIDOX_OXIDASE"/>
    <property type="match status" value="1"/>
</dbReference>
<feature type="binding site" evidence="5">
    <location>
        <begin position="77"/>
        <end position="78"/>
    </location>
    <ligand>
        <name>FMN</name>
        <dbReference type="ChEBI" id="CHEBI:58210"/>
    </ligand>
</feature>
<evidence type="ECO:0000259" key="7">
    <source>
        <dbReference type="Pfam" id="PF10590"/>
    </source>
</evidence>
<dbReference type="Pfam" id="PF10590">
    <property type="entry name" value="PNP_phzG_C"/>
    <property type="match status" value="1"/>
</dbReference>
<keyword evidence="9" id="KW-1185">Reference proteome</keyword>
<reference evidence="8" key="1">
    <citation type="submission" date="2022-05" db="EMBL/GenBank/DDBJ databases">
        <title>Jatrophihabitans sp. SB3-54 whole genome sequence.</title>
        <authorList>
            <person name="Suh M.K."/>
            <person name="Eom M.K."/>
            <person name="Kim J.S."/>
            <person name="Kim H.S."/>
            <person name="Do H.E."/>
            <person name="Shin Y.K."/>
            <person name="Lee J.-S."/>
        </authorList>
    </citation>
    <scope>NUCLEOTIDE SEQUENCE</scope>
    <source>
        <strain evidence="8">SB3-54</strain>
    </source>
</reference>
<dbReference type="PANTHER" id="PTHR10851:SF0">
    <property type="entry name" value="PYRIDOXINE-5'-PHOSPHATE OXIDASE"/>
    <property type="match status" value="1"/>
</dbReference>
<dbReference type="EC" id="1.4.3.5" evidence="5"/>
<dbReference type="GO" id="GO:0004733">
    <property type="term" value="F:pyridoxamine phosphate oxidase activity"/>
    <property type="evidence" value="ECO:0007669"/>
    <property type="project" value="UniProtKB-EC"/>
</dbReference>
<dbReference type="NCBIfam" id="TIGR00558">
    <property type="entry name" value="pdxH"/>
    <property type="match status" value="1"/>
</dbReference>
<comment type="caution">
    <text evidence="5">Lacks conserved residue(s) required for the propagation of feature annotation.</text>
</comment>
<comment type="function">
    <text evidence="5">Catalyzes the oxidation of either pyridoxine 5'-phosphate (PNP) or pyridoxamine 5'-phosphate (PMP) into pyridoxal 5'-phosphate (PLP).</text>
</comment>
<dbReference type="InterPro" id="IPR011576">
    <property type="entry name" value="Pyridox_Oxase_N"/>
</dbReference>
<evidence type="ECO:0000313" key="9">
    <source>
        <dbReference type="Proteomes" id="UP001164693"/>
    </source>
</evidence>
<feature type="binding site" evidence="5">
    <location>
        <position position="84"/>
    </location>
    <ligand>
        <name>FMN</name>
        <dbReference type="ChEBI" id="CHEBI:58210"/>
    </ligand>
</feature>
<evidence type="ECO:0000256" key="4">
    <source>
        <dbReference type="ARBA" id="ARBA00023002"/>
    </source>
</evidence>
<keyword evidence="4 5" id="KW-0560">Oxidoreductase</keyword>
<dbReference type="RefSeq" id="WP_269442258.1">
    <property type="nucleotide sequence ID" value="NZ_CP097463.1"/>
</dbReference>
<dbReference type="InterPro" id="IPR000659">
    <property type="entry name" value="Pyridox_Oxase"/>
</dbReference>
<dbReference type="PANTHER" id="PTHR10851">
    <property type="entry name" value="PYRIDOXINE-5-PHOSPHATE OXIDASE"/>
    <property type="match status" value="1"/>
</dbReference>
<sequence length="213" mass="23920">MTDPASMRRVYQRGTLTESTAPEHWFTLFAEWFAAAAAELIAVEVNAMQVATVDAAGHPAVRTVLLKAFDERGIVFYTNYSSAKGRDLEARPYAAAVLAWLAQERQVRISGPVSRVTRAETEAYFAGRPRGSQLGAWASGQSALVPSRAVLDEAEREVTERFAGRDIPPPPHWGGYRIAPEAVEFWQGRPDRLHDRLRYRREGERWLLERLAP</sequence>
<comment type="pathway">
    <text evidence="5">Cofactor metabolism; pyridoxal 5'-phosphate salvage; pyridoxal 5'-phosphate from pyridoxine 5'-phosphate: step 1/1.</text>
</comment>
<feature type="binding site" evidence="5">
    <location>
        <begin position="62"/>
        <end position="67"/>
    </location>
    <ligand>
        <name>FMN</name>
        <dbReference type="ChEBI" id="CHEBI:58210"/>
    </ligand>
</feature>
<dbReference type="InterPro" id="IPR019576">
    <property type="entry name" value="Pyridoxamine_oxidase_dimer_C"/>
</dbReference>
<comment type="subunit">
    <text evidence="5">Homodimer.</text>
</comment>
<feature type="binding site" evidence="5">
    <location>
        <position position="186"/>
    </location>
    <ligand>
        <name>FMN</name>
        <dbReference type="ChEBI" id="CHEBI:58210"/>
    </ligand>
</feature>
<comment type="pathway">
    <text evidence="5">Cofactor metabolism; pyridoxal 5'-phosphate salvage; pyridoxal 5'-phosphate from pyridoxamine 5'-phosphate: step 1/1.</text>
</comment>
<proteinExistence type="inferred from homology"/>
<evidence type="ECO:0000256" key="3">
    <source>
        <dbReference type="ARBA" id="ARBA00022643"/>
    </source>
</evidence>